<name>A0A9D3QHC1_MEGAT</name>
<dbReference type="PRINTS" id="PR00465">
    <property type="entry name" value="EP450IV"/>
</dbReference>
<dbReference type="GO" id="GO:0008395">
    <property type="term" value="F:steroid hydroxylase activity"/>
    <property type="evidence" value="ECO:0007669"/>
    <property type="project" value="TreeGrafter"/>
</dbReference>
<keyword evidence="14" id="KW-0539">Nucleus</keyword>
<dbReference type="CDD" id="cd06721">
    <property type="entry name" value="PDZ1_syntenin-like"/>
    <property type="match status" value="1"/>
</dbReference>
<dbReference type="GO" id="GO:0020037">
    <property type="term" value="F:heme binding"/>
    <property type="evidence" value="ECO:0007669"/>
    <property type="project" value="InterPro"/>
</dbReference>
<evidence type="ECO:0000259" key="16">
    <source>
        <dbReference type="PROSITE" id="PS50106"/>
    </source>
</evidence>
<keyword evidence="10 15" id="KW-0408">Iron</keyword>
<dbReference type="AlphaFoldDB" id="A0A9D3QHC1"/>
<dbReference type="FunFam" id="2.30.42.10:FF:000043">
    <property type="entry name" value="Syntenin-1 isoform X1"/>
    <property type="match status" value="1"/>
</dbReference>
<dbReference type="Pfam" id="PF00595">
    <property type="entry name" value="PDZ"/>
    <property type="match status" value="2"/>
</dbReference>
<dbReference type="SUPFAM" id="SSF48264">
    <property type="entry name" value="Cytochrome P450"/>
    <property type="match status" value="1"/>
</dbReference>
<dbReference type="InterPro" id="IPR001478">
    <property type="entry name" value="PDZ"/>
</dbReference>
<keyword evidence="18" id="KW-1185">Reference proteome</keyword>
<dbReference type="SMART" id="SM00228">
    <property type="entry name" value="PDZ"/>
    <property type="match status" value="2"/>
</dbReference>
<feature type="binding site" description="axial binding residue" evidence="15">
    <location>
        <position position="446"/>
    </location>
    <ligand>
        <name>heme</name>
        <dbReference type="ChEBI" id="CHEBI:30413"/>
    </ligand>
    <ligandPart>
        <name>Fe</name>
        <dbReference type="ChEBI" id="CHEBI:18248"/>
    </ligandPart>
</feature>
<dbReference type="SUPFAM" id="SSF50156">
    <property type="entry name" value="PDZ domain-like"/>
    <property type="match status" value="2"/>
</dbReference>
<dbReference type="GO" id="GO:0005886">
    <property type="term" value="C:plasma membrane"/>
    <property type="evidence" value="ECO:0007669"/>
    <property type="project" value="UniProtKB-SubCell"/>
</dbReference>
<evidence type="ECO:0000256" key="13">
    <source>
        <dbReference type="ARBA" id="ARBA00023221"/>
    </source>
</evidence>
<evidence type="ECO:0000256" key="1">
    <source>
        <dbReference type="ARBA" id="ARBA00004123"/>
    </source>
</evidence>
<evidence type="ECO:0000256" key="9">
    <source>
        <dbReference type="ARBA" id="ARBA00022737"/>
    </source>
</evidence>
<dbReference type="GO" id="GO:0005506">
    <property type="term" value="F:iron ion binding"/>
    <property type="evidence" value="ECO:0007669"/>
    <property type="project" value="InterPro"/>
</dbReference>
<comment type="cofactor">
    <cofactor evidence="15">
        <name>heme</name>
        <dbReference type="ChEBI" id="CHEBI:30413"/>
    </cofactor>
</comment>
<evidence type="ECO:0000256" key="11">
    <source>
        <dbReference type="ARBA" id="ARBA00023121"/>
    </source>
</evidence>
<dbReference type="EMBL" id="JAFDVH010000002">
    <property type="protein sequence ID" value="KAG7488590.1"/>
    <property type="molecule type" value="Genomic_DNA"/>
</dbReference>
<comment type="subcellular location">
    <subcellularLocation>
        <location evidence="2">Cell membrane</location>
    </subcellularLocation>
    <subcellularLocation>
        <location evidence="3">Cytoplasm</location>
    </subcellularLocation>
    <subcellularLocation>
        <location evidence="1">Nucleus</location>
    </subcellularLocation>
</comment>
<dbReference type="Gene3D" id="1.10.630.10">
    <property type="entry name" value="Cytochrome P450"/>
    <property type="match status" value="1"/>
</dbReference>
<dbReference type="InterPro" id="IPR002403">
    <property type="entry name" value="Cyt_P450_E_grp-IV"/>
</dbReference>
<evidence type="ECO:0000256" key="12">
    <source>
        <dbReference type="ARBA" id="ARBA00023136"/>
    </source>
</evidence>
<evidence type="ECO:0000256" key="14">
    <source>
        <dbReference type="ARBA" id="ARBA00023242"/>
    </source>
</evidence>
<dbReference type="GO" id="GO:0016705">
    <property type="term" value="F:oxidoreductase activity, acting on paired donors, with incorporation or reduction of molecular oxygen"/>
    <property type="evidence" value="ECO:0007669"/>
    <property type="project" value="InterPro"/>
</dbReference>
<evidence type="ECO:0000256" key="6">
    <source>
        <dbReference type="ARBA" id="ARBA00022490"/>
    </source>
</evidence>
<dbReference type="CDD" id="cd06794">
    <property type="entry name" value="PDZ2_syntenin-like"/>
    <property type="match status" value="1"/>
</dbReference>
<evidence type="ECO:0000256" key="8">
    <source>
        <dbReference type="ARBA" id="ARBA00022723"/>
    </source>
</evidence>
<dbReference type="Gene3D" id="2.30.42.10">
    <property type="match status" value="2"/>
</dbReference>
<dbReference type="PANTHER" id="PTHR24304:SF3">
    <property type="entry name" value="CHOLESTEROL 7-ALPHA-MONOOXYGENASE"/>
    <property type="match status" value="1"/>
</dbReference>
<keyword evidence="13" id="KW-0443">Lipid metabolism</keyword>
<dbReference type="PROSITE" id="PS50106">
    <property type="entry name" value="PDZ"/>
    <property type="match status" value="2"/>
</dbReference>
<evidence type="ECO:0000256" key="2">
    <source>
        <dbReference type="ARBA" id="ARBA00004236"/>
    </source>
</evidence>
<dbReference type="GO" id="GO:0005634">
    <property type="term" value="C:nucleus"/>
    <property type="evidence" value="ECO:0007669"/>
    <property type="project" value="UniProtKB-SubCell"/>
</dbReference>
<protein>
    <recommendedName>
        <fullName evidence="16">PDZ domain-containing protein</fullName>
    </recommendedName>
</protein>
<keyword evidence="13" id="KW-0753">Steroid metabolism</keyword>
<dbReference type="Proteomes" id="UP001046870">
    <property type="component" value="Chromosome 2"/>
</dbReference>
<dbReference type="InterPro" id="IPR050529">
    <property type="entry name" value="CYP450_sterol_14alpha_dmase"/>
</dbReference>
<dbReference type="FunFam" id="2.30.42.10:FF:000065">
    <property type="entry name" value="syntenin-1 isoform X1"/>
    <property type="match status" value="1"/>
</dbReference>
<dbReference type="GO" id="GO:0006699">
    <property type="term" value="P:bile acid biosynthetic process"/>
    <property type="evidence" value="ECO:0007669"/>
    <property type="project" value="TreeGrafter"/>
</dbReference>
<dbReference type="Pfam" id="PF00067">
    <property type="entry name" value="p450"/>
    <property type="match status" value="1"/>
</dbReference>
<keyword evidence="6" id="KW-0963">Cytoplasm</keyword>
<evidence type="ECO:0000256" key="10">
    <source>
        <dbReference type="ARBA" id="ARBA00023004"/>
    </source>
</evidence>
<feature type="domain" description="PDZ" evidence="16">
    <location>
        <begin position="583"/>
        <end position="662"/>
    </location>
</feature>
<organism evidence="17 18">
    <name type="scientific">Megalops atlanticus</name>
    <name type="common">Tarpon</name>
    <name type="synonym">Clupea gigantea</name>
    <dbReference type="NCBI Taxonomy" id="7932"/>
    <lineage>
        <taxon>Eukaryota</taxon>
        <taxon>Metazoa</taxon>
        <taxon>Chordata</taxon>
        <taxon>Craniata</taxon>
        <taxon>Vertebrata</taxon>
        <taxon>Euteleostomi</taxon>
        <taxon>Actinopterygii</taxon>
        <taxon>Neopterygii</taxon>
        <taxon>Teleostei</taxon>
        <taxon>Elopiformes</taxon>
        <taxon>Megalopidae</taxon>
        <taxon>Megalops</taxon>
    </lineage>
</organism>
<feature type="domain" description="PDZ" evidence="16">
    <location>
        <begin position="667"/>
        <end position="742"/>
    </location>
</feature>
<dbReference type="InterPro" id="IPR036396">
    <property type="entry name" value="Cyt_P450_sf"/>
</dbReference>
<accession>A0A9D3QHC1</accession>
<keyword evidence="8 15" id="KW-0479">Metal-binding</keyword>
<evidence type="ECO:0000256" key="7">
    <source>
        <dbReference type="ARBA" id="ARBA00022617"/>
    </source>
</evidence>
<dbReference type="InterPro" id="IPR036034">
    <property type="entry name" value="PDZ_sf"/>
</dbReference>
<dbReference type="GO" id="GO:0042632">
    <property type="term" value="P:cholesterol homeostasis"/>
    <property type="evidence" value="ECO:0007669"/>
    <property type="project" value="TreeGrafter"/>
</dbReference>
<evidence type="ECO:0000256" key="5">
    <source>
        <dbReference type="ARBA" id="ARBA00022475"/>
    </source>
</evidence>
<dbReference type="InterPro" id="IPR001128">
    <property type="entry name" value="Cyt_P450"/>
</dbReference>
<evidence type="ECO:0000256" key="4">
    <source>
        <dbReference type="ARBA" id="ARBA00010617"/>
    </source>
</evidence>
<evidence type="ECO:0000313" key="17">
    <source>
        <dbReference type="EMBL" id="KAG7488590.1"/>
    </source>
</evidence>
<keyword evidence="9" id="KW-0677">Repeat</keyword>
<proteinExistence type="inferred from homology"/>
<evidence type="ECO:0000256" key="15">
    <source>
        <dbReference type="PIRSR" id="PIRSR602403-1"/>
    </source>
</evidence>
<comment type="caution">
    <text evidence="17">The sequence shown here is derived from an EMBL/GenBank/DDBJ whole genome shotgun (WGS) entry which is preliminary data.</text>
</comment>
<keyword evidence="12" id="KW-0472">Membrane</keyword>
<dbReference type="GO" id="GO:0008289">
    <property type="term" value="F:lipid binding"/>
    <property type="evidence" value="ECO:0007669"/>
    <property type="project" value="UniProtKB-KW"/>
</dbReference>
<reference evidence="17" key="1">
    <citation type="submission" date="2021-01" db="EMBL/GenBank/DDBJ databases">
        <authorList>
            <person name="Zahm M."/>
            <person name="Roques C."/>
            <person name="Cabau C."/>
            <person name="Klopp C."/>
            <person name="Donnadieu C."/>
            <person name="Jouanno E."/>
            <person name="Lampietro C."/>
            <person name="Louis A."/>
            <person name="Herpin A."/>
            <person name="Echchiki A."/>
            <person name="Berthelot C."/>
            <person name="Parey E."/>
            <person name="Roest-Crollius H."/>
            <person name="Braasch I."/>
            <person name="Postlethwait J."/>
            <person name="Bobe J."/>
            <person name="Montfort J."/>
            <person name="Bouchez O."/>
            <person name="Begum T."/>
            <person name="Mejri S."/>
            <person name="Adams A."/>
            <person name="Chen W.-J."/>
            <person name="Guiguen Y."/>
        </authorList>
    </citation>
    <scope>NUCLEOTIDE SEQUENCE</scope>
    <source>
        <strain evidence="17">YG-15Mar2019-1</strain>
        <tissue evidence="17">Brain</tissue>
    </source>
</reference>
<sequence length="767" mass="86168">MAGFTICVLTIFLSILVTWLFWDSRKRRPGEPPLVTGWIPFLGVAFEYGKNPLAFLTSAQRKYGDIFTCKLAGKYFTFIADPFSYSAVFRQGRNLDFQKFAIAFSHKVFGHADFTDPMYSSRYKDIHSIFRQTLQGPVLQQLTSSMMENIQIIMQRDKERGWVTEGLQSFTNRIMFEAGYLTLFGKEEKAMAEENSATKQRMMRKAIEDFHAFDKAFPELAAGLPIHLCIKAFRAREALAEMFHHKYLKRNQSLSALIERRMHALDQMEQLDELGKARTHVCMLWASQANTLPATFWSLYYMLRSPEALKAAQTEINRVIKASDHKSVNPGRPLILSKAELDSMSVLGSIIEEGLRLSSASIMIRIANENFTLTLDSGKTADIRKGDYIAMYPQMIHMDPEIYENPTEFKFDRYLDENGQKKMDFYKNGRKLKQFLIPFGSGASECPAIFSIFKFVSSRHFVKCIGTMSLYPSLEDMKVDKFMQAQNAYAASPSKPAALPEASDLSSAEESNGLYPKLYPELTEFMGLNLTEEAVRQAFSVMPVEDYSGQVATRSSALSYMTAPITGNDCGVRRAEIKQGVREVILCKDNEGKIGLRLKSVDNGVFVQLVQANTAAALGGLRFGDQVLQINGENCAGWSTDKAHKVLKNAPAERIAFVVRDRPFERTVTLHKDANGQLGFIFKKGKITFIVKDSSAARNGLLTDHHICEVNGQNVIGLKDPQISDILNSAGNVITVTVMPAVIFEHMMKKMSSSIVKSLMDHSIPEV</sequence>
<gene>
    <name evidence="17" type="ORF">MATL_G00035250</name>
</gene>
<keyword evidence="7 15" id="KW-0349">Heme</keyword>
<dbReference type="OrthoDB" id="6692864at2759"/>
<dbReference type="PANTHER" id="PTHR24304">
    <property type="entry name" value="CYTOCHROME P450 FAMILY 7"/>
    <property type="match status" value="1"/>
</dbReference>
<comment type="similarity">
    <text evidence="4">Belongs to the cytochrome P450 family.</text>
</comment>
<evidence type="ECO:0000313" key="18">
    <source>
        <dbReference type="Proteomes" id="UP001046870"/>
    </source>
</evidence>
<keyword evidence="11" id="KW-0446">Lipid-binding</keyword>
<evidence type="ECO:0000256" key="3">
    <source>
        <dbReference type="ARBA" id="ARBA00004496"/>
    </source>
</evidence>
<keyword evidence="5" id="KW-1003">Cell membrane</keyword>
<dbReference type="GO" id="GO:0005737">
    <property type="term" value="C:cytoplasm"/>
    <property type="evidence" value="ECO:0007669"/>
    <property type="project" value="UniProtKB-SubCell"/>
</dbReference>